<dbReference type="AlphaFoldDB" id="A0A9P6LHR9"/>
<evidence type="ECO:0000313" key="2">
    <source>
        <dbReference type="EMBL" id="KAF9873466.1"/>
    </source>
</evidence>
<dbReference type="OrthoDB" id="4836510at2759"/>
<reference evidence="2" key="1">
    <citation type="submission" date="2020-03" db="EMBL/GenBank/DDBJ databases">
        <authorList>
            <person name="He L."/>
        </authorList>
    </citation>
    <scope>NUCLEOTIDE SEQUENCE</scope>
    <source>
        <strain evidence="2">CkLH20</strain>
    </source>
</reference>
<evidence type="ECO:0000256" key="1">
    <source>
        <dbReference type="SAM" id="SignalP"/>
    </source>
</evidence>
<organism evidence="2 3">
    <name type="scientific">Colletotrichum karsti</name>
    <dbReference type="NCBI Taxonomy" id="1095194"/>
    <lineage>
        <taxon>Eukaryota</taxon>
        <taxon>Fungi</taxon>
        <taxon>Dikarya</taxon>
        <taxon>Ascomycota</taxon>
        <taxon>Pezizomycotina</taxon>
        <taxon>Sordariomycetes</taxon>
        <taxon>Hypocreomycetidae</taxon>
        <taxon>Glomerellales</taxon>
        <taxon>Glomerellaceae</taxon>
        <taxon>Colletotrichum</taxon>
        <taxon>Colletotrichum boninense species complex</taxon>
    </lineage>
</organism>
<feature type="signal peptide" evidence="1">
    <location>
        <begin position="1"/>
        <end position="20"/>
    </location>
</feature>
<reference evidence="2" key="2">
    <citation type="submission" date="2020-11" db="EMBL/GenBank/DDBJ databases">
        <title>Whole genome sequencing of Colletotrichum sp.</title>
        <authorList>
            <person name="Li H."/>
        </authorList>
    </citation>
    <scope>NUCLEOTIDE SEQUENCE</scope>
    <source>
        <strain evidence="2">CkLH20</strain>
    </source>
</reference>
<sequence>MTLLTPHLLHLLLLLPLTTALTLPHHLFDVITEQDTTLLAPQSCFPSTTFPHAAPVNETDLYMDAWRFCAGAAKQLPQMRPRALIKGDGRGASTEQHFEMRWVDDCPRAAEIKTQDTLDPLGKGKKSSLFGENWCVRILVDNWKKCKDFGGVGGSRVAGCVVFATGPGHLRS</sequence>
<gene>
    <name evidence="2" type="ORF">CkaCkLH20_08925</name>
</gene>
<dbReference type="RefSeq" id="XP_038742927.1">
    <property type="nucleotide sequence ID" value="XM_038891640.1"/>
</dbReference>
<keyword evidence="1" id="KW-0732">Signal</keyword>
<comment type="caution">
    <text evidence="2">The sequence shown here is derived from an EMBL/GenBank/DDBJ whole genome shotgun (WGS) entry which is preliminary data.</text>
</comment>
<dbReference type="Proteomes" id="UP000781932">
    <property type="component" value="Unassembled WGS sequence"/>
</dbReference>
<accession>A0A9P6LHR9</accession>
<dbReference type="EMBL" id="JAATWM020000031">
    <property type="protein sequence ID" value="KAF9873466.1"/>
    <property type="molecule type" value="Genomic_DNA"/>
</dbReference>
<dbReference type="GeneID" id="62164714"/>
<protein>
    <submittedName>
        <fullName evidence="2">Uncharacterized protein</fullName>
    </submittedName>
</protein>
<keyword evidence="3" id="KW-1185">Reference proteome</keyword>
<evidence type="ECO:0000313" key="3">
    <source>
        <dbReference type="Proteomes" id="UP000781932"/>
    </source>
</evidence>
<feature type="chain" id="PRO_5040198261" evidence="1">
    <location>
        <begin position="21"/>
        <end position="172"/>
    </location>
</feature>
<proteinExistence type="predicted"/>
<name>A0A9P6LHR9_9PEZI</name>